<comment type="caution">
    <text evidence="1">The sequence shown here is derived from an EMBL/GenBank/DDBJ whole genome shotgun (WGS) entry which is preliminary data.</text>
</comment>
<evidence type="ECO:0000313" key="2">
    <source>
        <dbReference type="Proteomes" id="UP000284706"/>
    </source>
</evidence>
<dbReference type="EMBL" id="NHYE01004444">
    <property type="protein sequence ID" value="PPQ84550.1"/>
    <property type="molecule type" value="Genomic_DNA"/>
</dbReference>
<keyword evidence="2" id="KW-1185">Reference proteome</keyword>
<dbReference type="InParanoid" id="A0A409X1B7"/>
<dbReference type="AlphaFoldDB" id="A0A409X1B7"/>
<name>A0A409X1B7_9AGAR</name>
<evidence type="ECO:0000313" key="1">
    <source>
        <dbReference type="EMBL" id="PPQ84550.1"/>
    </source>
</evidence>
<dbReference type="OrthoDB" id="3056352at2759"/>
<gene>
    <name evidence="1" type="ORF">CVT26_002897</name>
</gene>
<organism evidence="1 2">
    <name type="scientific">Gymnopilus dilepis</name>
    <dbReference type="NCBI Taxonomy" id="231916"/>
    <lineage>
        <taxon>Eukaryota</taxon>
        <taxon>Fungi</taxon>
        <taxon>Dikarya</taxon>
        <taxon>Basidiomycota</taxon>
        <taxon>Agaricomycotina</taxon>
        <taxon>Agaricomycetes</taxon>
        <taxon>Agaricomycetidae</taxon>
        <taxon>Agaricales</taxon>
        <taxon>Agaricineae</taxon>
        <taxon>Hymenogastraceae</taxon>
        <taxon>Gymnopilus</taxon>
    </lineage>
</organism>
<proteinExistence type="predicted"/>
<sequence>MYILSTTPIRQPFSLSGADEYPFIKSHALYMMLKEQTATYRAKHGVPTTIDKWIAEARVDVEEPMVDQGTSRQSLEFLLWQDKVECILNVVRKPGLVEGPFGDPDEFTLTLRLRVPPTSGFLMYYYF</sequence>
<protein>
    <submittedName>
        <fullName evidence="1">Uncharacterized protein</fullName>
    </submittedName>
</protein>
<dbReference type="Proteomes" id="UP000284706">
    <property type="component" value="Unassembled WGS sequence"/>
</dbReference>
<accession>A0A409X1B7</accession>
<reference evidence="1 2" key="1">
    <citation type="journal article" date="2018" name="Evol. Lett.">
        <title>Horizontal gene cluster transfer increased hallucinogenic mushroom diversity.</title>
        <authorList>
            <person name="Reynolds H.T."/>
            <person name="Vijayakumar V."/>
            <person name="Gluck-Thaler E."/>
            <person name="Korotkin H.B."/>
            <person name="Matheny P.B."/>
            <person name="Slot J.C."/>
        </authorList>
    </citation>
    <scope>NUCLEOTIDE SEQUENCE [LARGE SCALE GENOMIC DNA]</scope>
    <source>
        <strain evidence="1 2">SRW20</strain>
    </source>
</reference>